<dbReference type="STRING" id="1385519.N801_07460"/>
<gene>
    <name evidence="1" type="ORF">N801_07460</name>
</gene>
<dbReference type="eggNOG" id="COG0433">
    <property type="taxonomic scope" value="Bacteria"/>
</dbReference>
<sequence length="243" mass="25633">MEVRCGGGAGPVHAAAMREAWSRCLTPHDPTAEQHEGEPVDVSLDDPGRLAATMQSTTQDVTRALIGARAGQLLMFHAGAVSDPLTGATLVLVARGGTGKTTLTRLLGERLGYVTDETVGIDANGAIHPYPKPLSVRRPDEPRVKDELSPDTLALAPAPTSPRVSRLVLLERKPGHRTARVEELAFMDAVFALAEQSSSLHALPKPLTRLADLIDDVGPVIRLHYGEAADATSDALGLLGVAL</sequence>
<organism evidence="1 2">
    <name type="scientific">Knoellia aerolata DSM 18566</name>
    <dbReference type="NCBI Taxonomy" id="1385519"/>
    <lineage>
        <taxon>Bacteria</taxon>
        <taxon>Bacillati</taxon>
        <taxon>Actinomycetota</taxon>
        <taxon>Actinomycetes</taxon>
        <taxon>Micrococcales</taxon>
        <taxon>Intrasporangiaceae</taxon>
        <taxon>Knoellia</taxon>
    </lineage>
</organism>
<comment type="caution">
    <text evidence="1">The sequence shown here is derived from an EMBL/GenBank/DDBJ whole genome shotgun (WGS) entry which is preliminary data.</text>
</comment>
<accession>A0A0A0JW02</accession>
<evidence type="ECO:0000313" key="1">
    <source>
        <dbReference type="EMBL" id="KGN41378.1"/>
    </source>
</evidence>
<keyword evidence="2" id="KW-1185">Reference proteome</keyword>
<proteinExistence type="predicted"/>
<name>A0A0A0JW02_9MICO</name>
<reference evidence="1 2" key="1">
    <citation type="submission" date="2013-08" db="EMBL/GenBank/DDBJ databases">
        <title>The genome sequence of Knoellia aerolata.</title>
        <authorList>
            <person name="Zhu W."/>
            <person name="Wang G."/>
        </authorList>
    </citation>
    <scope>NUCLEOTIDE SEQUENCE [LARGE SCALE GENOMIC DNA]</scope>
    <source>
        <strain evidence="1 2">DSM 18566</strain>
    </source>
</reference>
<protein>
    <submittedName>
        <fullName evidence="1">Uncharacterized protein</fullName>
    </submittedName>
</protein>
<evidence type="ECO:0000313" key="2">
    <source>
        <dbReference type="Proteomes" id="UP000030013"/>
    </source>
</evidence>
<dbReference type="Proteomes" id="UP000030013">
    <property type="component" value="Unassembled WGS sequence"/>
</dbReference>
<dbReference type="AlphaFoldDB" id="A0A0A0JW02"/>
<dbReference type="EMBL" id="AVPL01000018">
    <property type="protein sequence ID" value="KGN41378.1"/>
    <property type="molecule type" value="Genomic_DNA"/>
</dbReference>